<name>A0A0F9TJX7_9ZZZZ</name>
<evidence type="ECO:0000256" key="1">
    <source>
        <dbReference type="SAM" id="MobiDB-lite"/>
    </source>
</evidence>
<reference evidence="2" key="1">
    <citation type="journal article" date="2015" name="Nature">
        <title>Complex archaea that bridge the gap between prokaryotes and eukaryotes.</title>
        <authorList>
            <person name="Spang A."/>
            <person name="Saw J.H."/>
            <person name="Jorgensen S.L."/>
            <person name="Zaremba-Niedzwiedzka K."/>
            <person name="Martijn J."/>
            <person name="Lind A.E."/>
            <person name="van Eijk R."/>
            <person name="Schleper C."/>
            <person name="Guy L."/>
            <person name="Ettema T.J."/>
        </authorList>
    </citation>
    <scope>NUCLEOTIDE SEQUENCE</scope>
</reference>
<gene>
    <name evidence="2" type="ORF">LCGC14_0337930</name>
</gene>
<feature type="region of interest" description="Disordered" evidence="1">
    <location>
        <begin position="208"/>
        <end position="227"/>
    </location>
</feature>
<organism evidence="2">
    <name type="scientific">marine sediment metagenome</name>
    <dbReference type="NCBI Taxonomy" id="412755"/>
    <lineage>
        <taxon>unclassified sequences</taxon>
        <taxon>metagenomes</taxon>
        <taxon>ecological metagenomes</taxon>
    </lineage>
</organism>
<evidence type="ECO:0000313" key="2">
    <source>
        <dbReference type="EMBL" id="KKN79589.1"/>
    </source>
</evidence>
<dbReference type="AlphaFoldDB" id="A0A0F9TJX7"/>
<feature type="region of interest" description="Disordered" evidence="1">
    <location>
        <begin position="78"/>
        <end position="100"/>
    </location>
</feature>
<dbReference type="EMBL" id="LAZR01000244">
    <property type="protein sequence ID" value="KKN79589.1"/>
    <property type="molecule type" value="Genomic_DNA"/>
</dbReference>
<protein>
    <submittedName>
        <fullName evidence="2">Uncharacterized protein</fullName>
    </submittedName>
</protein>
<feature type="compositionally biased region" description="Basic and acidic residues" evidence="1">
    <location>
        <begin position="208"/>
        <end position="218"/>
    </location>
</feature>
<comment type="caution">
    <text evidence="2">The sequence shown here is derived from an EMBL/GenBank/DDBJ whole genome shotgun (WGS) entry which is preliminary data.</text>
</comment>
<sequence length="227" mass="26078">MGTQFLKPRQIRDNEEERDRLKVIMDQPDPDGKFNKGEVGAQLHRINKFLEEGTPPPTTLERRDELNREIATLEAEISDNMPFREDMVRSTPGTGDHHRKWEKANKSKILRWKDAKRELDPTNDDVDFTNVEILRRQNDLGKIVPFRQYSGVDMRGGDIVPGGIPDAEKIEARIAPPEVAVAVLEQEEPTEAQSFTVACDDCHFTRTKDTKKKADSALRMHRLKKHK</sequence>
<proteinExistence type="predicted"/>
<accession>A0A0F9TJX7</accession>